<dbReference type="EMBL" id="WBZB01000025">
    <property type="protein sequence ID" value="KAB3529836.1"/>
    <property type="molecule type" value="Genomic_DNA"/>
</dbReference>
<dbReference type="NCBIfam" id="TIGR01085">
    <property type="entry name" value="murE"/>
    <property type="match status" value="1"/>
</dbReference>
<evidence type="ECO:0000256" key="7">
    <source>
        <dbReference type="ARBA" id="ARBA00022840"/>
    </source>
</evidence>
<evidence type="ECO:0000256" key="10">
    <source>
        <dbReference type="ARBA" id="ARBA00023306"/>
    </source>
</evidence>
<dbReference type="GO" id="GO:0071555">
    <property type="term" value="P:cell wall organization"/>
    <property type="evidence" value="ECO:0007669"/>
    <property type="project" value="UniProtKB-KW"/>
</dbReference>
<dbReference type="SUPFAM" id="SSF53623">
    <property type="entry name" value="MurD-like peptide ligases, catalytic domain"/>
    <property type="match status" value="1"/>
</dbReference>
<evidence type="ECO:0000256" key="6">
    <source>
        <dbReference type="ARBA" id="ARBA00022741"/>
    </source>
</evidence>
<evidence type="ECO:0000256" key="2">
    <source>
        <dbReference type="ARBA" id="ARBA00005898"/>
    </source>
</evidence>
<evidence type="ECO:0000259" key="13">
    <source>
        <dbReference type="Pfam" id="PF01225"/>
    </source>
</evidence>
<dbReference type="Pfam" id="PF08245">
    <property type="entry name" value="Mur_ligase_M"/>
    <property type="match status" value="1"/>
</dbReference>
<evidence type="ECO:0000313" key="17">
    <source>
        <dbReference type="Proteomes" id="UP000465601"/>
    </source>
</evidence>
<feature type="domain" description="Mur ligase N-terminal catalytic" evidence="13">
    <location>
        <begin position="7"/>
        <end position="80"/>
    </location>
</feature>
<comment type="subcellular location">
    <subcellularLocation>
        <location evidence="12">Cytoplasm</location>
    </subcellularLocation>
</comment>
<keyword evidence="10 12" id="KW-0131">Cell cycle</keyword>
<evidence type="ECO:0000256" key="12">
    <source>
        <dbReference type="RuleBase" id="RU004135"/>
    </source>
</evidence>
<sequence length="485" mass="54635">MKINGIEIQGVTSNSKKVKEGYIFVAIKGEEFDGNAYIDEAISKGAVMIYTAENFFCEGIPVIKVEDARKALASLCNTFYDYPSKKLKIIGVTGTNGKTTTTQLIYKMLRNQGISAGLVGSLDIRINDEVYQCQYTTPIAEEIYYYLAKMVDKEVEILVMEVSSHGLKNRRVYGIEFDIALHTNIDRDHMNFHKTLEDYINTKKLLFDGLKKGTYAVINFDDEHGLKLLEGNKDIFVISYGLNSKSTITASSIDYFNVTSFNYCLQRGITTLSGKEIDLFEYPVVLPLLGKHNVYNGLAAITCGLLLDIPIASIAQALKDCRPITRRLETIYDKDFKIIDDYSHNPASYEAALTSVQSLEYNNLYIVNAIRGNRGIEINKENAEVLRQWCKLLGVEKVLITSSKDHSTSKDQVTDEERNAYLNIFSNTSLPYDYEETLKEAIEKTVNLLKEGDLLLLLGAQGMDGGREFAMDIVAKRERHLIINH</sequence>
<dbReference type="GO" id="GO:0008360">
    <property type="term" value="P:regulation of cell shape"/>
    <property type="evidence" value="ECO:0007669"/>
    <property type="project" value="UniProtKB-KW"/>
</dbReference>
<keyword evidence="6" id="KW-0547">Nucleotide-binding</keyword>
<dbReference type="Gene3D" id="3.90.190.20">
    <property type="entry name" value="Mur ligase, C-terminal domain"/>
    <property type="match status" value="1"/>
</dbReference>
<keyword evidence="3" id="KW-0963">Cytoplasm</keyword>
<evidence type="ECO:0000259" key="14">
    <source>
        <dbReference type="Pfam" id="PF02875"/>
    </source>
</evidence>
<proteinExistence type="inferred from homology"/>
<dbReference type="InterPro" id="IPR036565">
    <property type="entry name" value="Mur-like_cat_sf"/>
</dbReference>
<evidence type="ECO:0000256" key="3">
    <source>
        <dbReference type="ARBA" id="ARBA00022490"/>
    </source>
</evidence>
<evidence type="ECO:0000256" key="8">
    <source>
        <dbReference type="ARBA" id="ARBA00022960"/>
    </source>
</evidence>
<dbReference type="GO" id="GO:0005737">
    <property type="term" value="C:cytoplasm"/>
    <property type="evidence" value="ECO:0007669"/>
    <property type="project" value="UniProtKB-SubCell"/>
</dbReference>
<dbReference type="InterPro" id="IPR036615">
    <property type="entry name" value="Mur_ligase_C_dom_sf"/>
</dbReference>
<comment type="pathway">
    <text evidence="1 12">Cell wall biogenesis; peptidoglycan biosynthesis.</text>
</comment>
<dbReference type="SUPFAM" id="SSF53244">
    <property type="entry name" value="MurD-like peptide ligases, peptide-binding domain"/>
    <property type="match status" value="1"/>
</dbReference>
<keyword evidence="8 12" id="KW-0133">Cell shape</keyword>
<reference evidence="16 17" key="1">
    <citation type="submission" date="2019-10" db="EMBL/GenBank/DDBJ databases">
        <title>Alkaliphilus serpentinus sp. nov. and Alkaliphilus pronyensis sp. nov., two novel anaerobic alkaliphilic species isolated from the serpentinized-hosted hydrothermal field of the Prony Bay (New Caledonia).</title>
        <authorList>
            <person name="Postec A."/>
        </authorList>
    </citation>
    <scope>NUCLEOTIDE SEQUENCE [LARGE SCALE GENOMIC DNA]</scope>
    <source>
        <strain evidence="16 17">LacT</strain>
    </source>
</reference>
<comment type="similarity">
    <text evidence="2">Belongs to the MurCDEF family. MurE subfamily.</text>
</comment>
<feature type="domain" description="Mur ligase central" evidence="15">
    <location>
        <begin position="92"/>
        <end position="303"/>
    </location>
</feature>
<dbReference type="InterPro" id="IPR004101">
    <property type="entry name" value="Mur_ligase_C"/>
</dbReference>
<dbReference type="InterPro" id="IPR005761">
    <property type="entry name" value="UDP-N-AcMur-Glu-dNH2Pim_ligase"/>
</dbReference>
<gene>
    <name evidence="16" type="primary">murE</name>
    <name evidence="16" type="ORF">F8153_08535</name>
</gene>
<dbReference type="GO" id="GO:0005524">
    <property type="term" value="F:ATP binding"/>
    <property type="evidence" value="ECO:0007669"/>
    <property type="project" value="UniProtKB-KW"/>
</dbReference>
<dbReference type="PANTHER" id="PTHR23135:SF4">
    <property type="entry name" value="UDP-N-ACETYLMURAMOYL-L-ALANYL-D-GLUTAMATE--2,6-DIAMINOPIMELATE LIGASE MURE HOMOLOG, CHLOROPLASTIC"/>
    <property type="match status" value="1"/>
</dbReference>
<organism evidence="16 17">
    <name type="scientific">Alkaliphilus serpentinus</name>
    <dbReference type="NCBI Taxonomy" id="1482731"/>
    <lineage>
        <taxon>Bacteria</taxon>
        <taxon>Bacillati</taxon>
        <taxon>Bacillota</taxon>
        <taxon>Clostridia</taxon>
        <taxon>Peptostreptococcales</taxon>
        <taxon>Natronincolaceae</taxon>
        <taxon>Alkaliphilus</taxon>
    </lineage>
</organism>
<dbReference type="GO" id="GO:0004326">
    <property type="term" value="F:tetrahydrofolylpolyglutamate synthase activity"/>
    <property type="evidence" value="ECO:0007669"/>
    <property type="project" value="InterPro"/>
</dbReference>
<dbReference type="PANTHER" id="PTHR23135">
    <property type="entry name" value="MUR LIGASE FAMILY MEMBER"/>
    <property type="match status" value="1"/>
</dbReference>
<dbReference type="InterPro" id="IPR018109">
    <property type="entry name" value="Folylpolyglutamate_synth_CS"/>
</dbReference>
<dbReference type="InterPro" id="IPR035911">
    <property type="entry name" value="MurE/MurF_N"/>
</dbReference>
<dbReference type="GO" id="GO:0009252">
    <property type="term" value="P:peptidoglycan biosynthetic process"/>
    <property type="evidence" value="ECO:0007669"/>
    <property type="project" value="UniProtKB-UniPathway"/>
</dbReference>
<evidence type="ECO:0000256" key="4">
    <source>
        <dbReference type="ARBA" id="ARBA00022598"/>
    </source>
</evidence>
<dbReference type="UniPathway" id="UPA00219"/>
<keyword evidence="4" id="KW-0436">Ligase</keyword>
<protein>
    <submittedName>
        <fullName evidence="16">UDP-N-acetylmuramyl-tripeptide synthetase</fullName>
    </submittedName>
</protein>
<comment type="caution">
    <text evidence="16">The sequence shown here is derived from an EMBL/GenBank/DDBJ whole genome shotgun (WGS) entry which is preliminary data.</text>
</comment>
<evidence type="ECO:0000256" key="9">
    <source>
        <dbReference type="ARBA" id="ARBA00022984"/>
    </source>
</evidence>
<feature type="domain" description="Mur ligase C-terminal" evidence="14">
    <location>
        <begin position="326"/>
        <end position="460"/>
    </location>
</feature>
<dbReference type="Proteomes" id="UP000465601">
    <property type="component" value="Unassembled WGS sequence"/>
</dbReference>
<evidence type="ECO:0000256" key="11">
    <source>
        <dbReference type="ARBA" id="ARBA00023316"/>
    </source>
</evidence>
<dbReference type="GO" id="GO:0051301">
    <property type="term" value="P:cell division"/>
    <property type="evidence" value="ECO:0007669"/>
    <property type="project" value="UniProtKB-KW"/>
</dbReference>
<dbReference type="InterPro" id="IPR013221">
    <property type="entry name" value="Mur_ligase_cen"/>
</dbReference>
<dbReference type="AlphaFoldDB" id="A0A833HPI5"/>
<evidence type="ECO:0000256" key="1">
    <source>
        <dbReference type="ARBA" id="ARBA00004752"/>
    </source>
</evidence>
<dbReference type="Gene3D" id="3.40.1190.10">
    <property type="entry name" value="Mur-like, catalytic domain"/>
    <property type="match status" value="1"/>
</dbReference>
<keyword evidence="11 12" id="KW-0961">Cell wall biogenesis/degradation</keyword>
<accession>A0A833HPI5</accession>
<dbReference type="Pfam" id="PF02875">
    <property type="entry name" value="Mur_ligase_C"/>
    <property type="match status" value="1"/>
</dbReference>
<keyword evidence="5 12" id="KW-0132">Cell division</keyword>
<evidence type="ECO:0000259" key="15">
    <source>
        <dbReference type="Pfam" id="PF08245"/>
    </source>
</evidence>
<dbReference type="RefSeq" id="WP_151865935.1">
    <property type="nucleotide sequence ID" value="NZ_WBZB01000025.1"/>
</dbReference>
<keyword evidence="9 12" id="KW-0573">Peptidoglycan synthesis</keyword>
<dbReference type="Gene3D" id="3.40.1390.10">
    <property type="entry name" value="MurE/MurF, N-terminal domain"/>
    <property type="match status" value="1"/>
</dbReference>
<keyword evidence="7" id="KW-0067">ATP-binding</keyword>
<evidence type="ECO:0000256" key="5">
    <source>
        <dbReference type="ARBA" id="ARBA00022618"/>
    </source>
</evidence>
<dbReference type="PROSITE" id="PS01011">
    <property type="entry name" value="FOLYLPOLYGLU_SYNT_1"/>
    <property type="match status" value="1"/>
</dbReference>
<dbReference type="InterPro" id="IPR000713">
    <property type="entry name" value="Mur_ligase_N"/>
</dbReference>
<evidence type="ECO:0000313" key="16">
    <source>
        <dbReference type="EMBL" id="KAB3529836.1"/>
    </source>
</evidence>
<dbReference type="Pfam" id="PF01225">
    <property type="entry name" value="Mur_ligase"/>
    <property type="match status" value="1"/>
</dbReference>
<keyword evidence="17" id="KW-1185">Reference proteome</keyword>
<name>A0A833HPI5_9FIRM</name>
<dbReference type="OrthoDB" id="1706403at2"/>
<dbReference type="SUPFAM" id="SSF63418">
    <property type="entry name" value="MurE/MurF N-terminal domain"/>
    <property type="match status" value="1"/>
</dbReference>